<protein>
    <submittedName>
        <fullName evidence="2">RES domain protein</fullName>
    </submittedName>
</protein>
<dbReference type="Pfam" id="PF08808">
    <property type="entry name" value="RES"/>
    <property type="match status" value="1"/>
</dbReference>
<proteinExistence type="predicted"/>
<evidence type="ECO:0000313" key="2">
    <source>
        <dbReference type="EMBL" id="BAT57746.1"/>
    </source>
</evidence>
<organism evidence="2 3">
    <name type="scientific">Variibacter gotjawalensis</name>
    <dbReference type="NCBI Taxonomy" id="1333996"/>
    <lineage>
        <taxon>Bacteria</taxon>
        <taxon>Pseudomonadati</taxon>
        <taxon>Pseudomonadota</taxon>
        <taxon>Alphaproteobacteria</taxon>
        <taxon>Hyphomicrobiales</taxon>
        <taxon>Nitrobacteraceae</taxon>
        <taxon>Variibacter</taxon>
    </lineage>
</organism>
<name>A0A0S3PP62_9BRAD</name>
<dbReference type="AlphaFoldDB" id="A0A0S3PP62"/>
<evidence type="ECO:0000313" key="3">
    <source>
        <dbReference type="Proteomes" id="UP000236884"/>
    </source>
</evidence>
<keyword evidence="3" id="KW-1185">Reference proteome</keyword>
<sequence>MPALYLALNIVTAVKEASQGLAHRIDPLTLCAYEVDCDPIADLTAEEQRALYGVEANDMKCAWAAELAEGKRPASWSIHDQLVAQGVAGIRVPSFAPGADANDVNLVLWMWGPALPRQVRVIDPRFRLPRDQSSWR</sequence>
<gene>
    <name evidence="2" type="ORF">GJW-30_1_00255</name>
</gene>
<evidence type="ECO:0000259" key="1">
    <source>
        <dbReference type="Pfam" id="PF08808"/>
    </source>
</evidence>
<reference evidence="2 3" key="1">
    <citation type="submission" date="2015-08" db="EMBL/GenBank/DDBJ databases">
        <title>Investigation of the bacterial diversity of lava forest soil.</title>
        <authorList>
            <person name="Lee J.S."/>
        </authorList>
    </citation>
    <scope>NUCLEOTIDE SEQUENCE [LARGE SCALE GENOMIC DNA]</scope>
    <source>
        <strain evidence="2 3">GJW-30</strain>
    </source>
</reference>
<dbReference type="KEGG" id="vgo:GJW-30_1_00255"/>
<dbReference type="InterPro" id="IPR014914">
    <property type="entry name" value="RES_dom"/>
</dbReference>
<dbReference type="Proteomes" id="UP000236884">
    <property type="component" value="Chromosome"/>
</dbReference>
<accession>A0A0S3PP62</accession>
<feature type="domain" description="RES" evidence="1">
    <location>
        <begin position="2"/>
        <end position="130"/>
    </location>
</feature>
<dbReference type="EMBL" id="AP014946">
    <property type="protein sequence ID" value="BAT57746.1"/>
    <property type="molecule type" value="Genomic_DNA"/>
</dbReference>